<proteinExistence type="predicted"/>
<reference evidence="2" key="1">
    <citation type="journal article" date="2019" name="Int. J. Syst. Evol. Microbiol.">
        <title>The Global Catalogue of Microorganisms (GCM) 10K type strain sequencing project: providing services to taxonomists for standard genome sequencing and annotation.</title>
        <authorList>
            <consortium name="The Broad Institute Genomics Platform"/>
            <consortium name="The Broad Institute Genome Sequencing Center for Infectious Disease"/>
            <person name="Wu L."/>
            <person name="Ma J."/>
        </authorList>
    </citation>
    <scope>NUCLEOTIDE SEQUENCE [LARGE SCALE GENOMIC DNA]</scope>
    <source>
        <strain evidence="2">JCM 17983</strain>
    </source>
</reference>
<dbReference type="Proteomes" id="UP001500457">
    <property type="component" value="Unassembled WGS sequence"/>
</dbReference>
<name>A0ABP9E3H5_9PSEU</name>
<evidence type="ECO:0000313" key="2">
    <source>
        <dbReference type="Proteomes" id="UP001500457"/>
    </source>
</evidence>
<keyword evidence="2" id="KW-1185">Reference proteome</keyword>
<accession>A0ABP9E3H5</accession>
<evidence type="ECO:0000313" key="1">
    <source>
        <dbReference type="EMBL" id="GAA4864598.1"/>
    </source>
</evidence>
<sequence length="82" mass="8564">MLAQGARSHAAAPAVAPATAVRIMVIAGLRVPEHVLPVCRATGGGSYEPDRGRRGEREGPAVRWLLALVRQVGPEAWAADAT</sequence>
<gene>
    <name evidence="1" type="ORF">GCM10023203_10650</name>
</gene>
<protein>
    <submittedName>
        <fullName evidence="1">Uncharacterized protein</fullName>
    </submittedName>
</protein>
<comment type="caution">
    <text evidence="1">The sequence shown here is derived from an EMBL/GenBank/DDBJ whole genome shotgun (WGS) entry which is preliminary data.</text>
</comment>
<organism evidence="1 2">
    <name type="scientific">Actinomycetospora straminea</name>
    <dbReference type="NCBI Taxonomy" id="663607"/>
    <lineage>
        <taxon>Bacteria</taxon>
        <taxon>Bacillati</taxon>
        <taxon>Actinomycetota</taxon>
        <taxon>Actinomycetes</taxon>
        <taxon>Pseudonocardiales</taxon>
        <taxon>Pseudonocardiaceae</taxon>
        <taxon>Actinomycetospora</taxon>
    </lineage>
</organism>
<dbReference type="EMBL" id="BAABHQ010000002">
    <property type="protein sequence ID" value="GAA4864598.1"/>
    <property type="molecule type" value="Genomic_DNA"/>
</dbReference>